<comment type="caution">
    <text evidence="2">The sequence shown here is derived from an EMBL/GenBank/DDBJ whole genome shotgun (WGS) entry which is preliminary data.</text>
</comment>
<reference evidence="2" key="2">
    <citation type="journal article" date="2023" name="BMC Genomics">
        <title>Pest status, molecular evolution, and epigenetic factors derived from the genome assembly of Frankliniella fusca, a thysanopteran phytovirus vector.</title>
        <authorList>
            <person name="Catto M.A."/>
            <person name="Labadie P.E."/>
            <person name="Jacobson A.L."/>
            <person name="Kennedy G.G."/>
            <person name="Srinivasan R."/>
            <person name="Hunt B.G."/>
        </authorList>
    </citation>
    <scope>NUCLEOTIDE SEQUENCE</scope>
    <source>
        <strain evidence="2">PL_HMW_Pooled</strain>
    </source>
</reference>
<feature type="compositionally biased region" description="Basic and acidic residues" evidence="1">
    <location>
        <begin position="316"/>
        <end position="334"/>
    </location>
</feature>
<evidence type="ECO:0000313" key="2">
    <source>
        <dbReference type="EMBL" id="KAK3909967.1"/>
    </source>
</evidence>
<name>A0AAE1L9J6_9NEOP</name>
<protein>
    <submittedName>
        <fullName evidence="2">mRNA export factor elf1</fullName>
    </submittedName>
</protein>
<dbReference type="EMBL" id="JAHWGI010000135">
    <property type="protein sequence ID" value="KAK3909967.1"/>
    <property type="molecule type" value="Genomic_DNA"/>
</dbReference>
<feature type="compositionally biased region" description="Basic residues" evidence="1">
    <location>
        <begin position="304"/>
        <end position="315"/>
    </location>
</feature>
<evidence type="ECO:0000313" key="3">
    <source>
        <dbReference type="Proteomes" id="UP001219518"/>
    </source>
</evidence>
<dbReference type="AlphaFoldDB" id="A0AAE1L9J6"/>
<accession>A0AAE1L9J6</accession>
<feature type="region of interest" description="Disordered" evidence="1">
    <location>
        <begin position="106"/>
        <end position="158"/>
    </location>
</feature>
<reference evidence="2" key="1">
    <citation type="submission" date="2021-07" db="EMBL/GenBank/DDBJ databases">
        <authorList>
            <person name="Catto M.A."/>
            <person name="Jacobson A."/>
            <person name="Kennedy G."/>
            <person name="Labadie P."/>
            <person name="Hunt B.G."/>
            <person name="Srinivasan R."/>
        </authorList>
    </citation>
    <scope>NUCLEOTIDE SEQUENCE</scope>
    <source>
        <strain evidence="2">PL_HMW_Pooled</strain>
        <tissue evidence="2">Head</tissue>
    </source>
</reference>
<feature type="compositionally biased region" description="Polar residues" evidence="1">
    <location>
        <begin position="208"/>
        <end position="221"/>
    </location>
</feature>
<feature type="compositionally biased region" description="Basic and acidic residues" evidence="1">
    <location>
        <begin position="148"/>
        <end position="158"/>
    </location>
</feature>
<evidence type="ECO:0000256" key="1">
    <source>
        <dbReference type="SAM" id="MobiDB-lite"/>
    </source>
</evidence>
<proteinExistence type="predicted"/>
<feature type="non-terminal residue" evidence="2">
    <location>
        <position position="1"/>
    </location>
</feature>
<organism evidence="2 3">
    <name type="scientific">Frankliniella fusca</name>
    <dbReference type="NCBI Taxonomy" id="407009"/>
    <lineage>
        <taxon>Eukaryota</taxon>
        <taxon>Metazoa</taxon>
        <taxon>Ecdysozoa</taxon>
        <taxon>Arthropoda</taxon>
        <taxon>Hexapoda</taxon>
        <taxon>Insecta</taxon>
        <taxon>Pterygota</taxon>
        <taxon>Neoptera</taxon>
        <taxon>Paraneoptera</taxon>
        <taxon>Thysanoptera</taxon>
        <taxon>Terebrantia</taxon>
        <taxon>Thripoidea</taxon>
        <taxon>Thripidae</taxon>
        <taxon>Frankliniella</taxon>
    </lineage>
</organism>
<gene>
    <name evidence="2" type="ORF">KUF71_019976</name>
</gene>
<sequence>MVKPNLAFVNFFNETRGRRVVEIRDIKVPLDEDPDRWPEHHADFEKDTIYEIRWPHLPTEGSSSTSGLYEAYILCFGVTMEDLQHEAIGTGFKIPSADVATFKDVGLSPKTKSKSPVSKVSSRGRKLTKVVVEAPVEPPSHSRKKRKSTEEDITRRERSKAFLESLNCSPFVDDSESLVEPAPKESNKSSAASNNDLQVNVLTERRNNSSCRETQNEQSLGGHSKRSTSKGNGSLPELVNSLNCDKTNISKECSTDHERDSSESKSETKARERPSEHISDLRKPDQVKEKTSPLKSVGTSGSKKGSKRKERGRSRSKSESKSKARERPSEHISDHGITGESDQVNEKDSPFEIVGTTSAEKSSKHK</sequence>
<feature type="region of interest" description="Disordered" evidence="1">
    <location>
        <begin position="173"/>
        <end position="366"/>
    </location>
</feature>
<feature type="compositionally biased region" description="Basic and acidic residues" evidence="1">
    <location>
        <begin position="253"/>
        <end position="292"/>
    </location>
</feature>
<dbReference type="Proteomes" id="UP001219518">
    <property type="component" value="Unassembled WGS sequence"/>
</dbReference>
<feature type="compositionally biased region" description="Polar residues" evidence="1">
    <location>
        <begin position="240"/>
        <end position="252"/>
    </location>
</feature>
<feature type="compositionally biased region" description="Low complexity" evidence="1">
    <location>
        <begin position="108"/>
        <end position="121"/>
    </location>
</feature>
<keyword evidence="3" id="KW-1185">Reference proteome</keyword>